<dbReference type="GO" id="GO:0097216">
    <property type="term" value="F:guanosine tetraphosphate binding"/>
    <property type="evidence" value="ECO:0007669"/>
    <property type="project" value="UniProtKB-ARBA"/>
</dbReference>
<comment type="caution">
    <text evidence="10">The sequence shown here is derived from an EMBL/GenBank/DDBJ whole genome shotgun (WGS) entry which is preliminary data.</text>
</comment>
<dbReference type="Gene3D" id="2.40.30.10">
    <property type="entry name" value="Translation factors"/>
    <property type="match status" value="1"/>
</dbReference>
<name>A0A9X1YC12_9PROT</name>
<evidence type="ECO:0000256" key="8">
    <source>
        <dbReference type="HAMAP-Rule" id="MF_00072"/>
    </source>
</evidence>
<evidence type="ECO:0000256" key="4">
    <source>
        <dbReference type="ARBA" id="ARBA00022741"/>
    </source>
</evidence>
<dbReference type="InterPro" id="IPR000795">
    <property type="entry name" value="T_Tr_GTP-bd_dom"/>
</dbReference>
<dbReference type="Gene3D" id="3.30.70.3280">
    <property type="entry name" value="Peptide chain release factor 3, domain III"/>
    <property type="match status" value="1"/>
</dbReference>
<accession>A0A9X1YC12</accession>
<evidence type="ECO:0000256" key="6">
    <source>
        <dbReference type="ARBA" id="ARBA00023134"/>
    </source>
</evidence>
<dbReference type="SUPFAM" id="SSF50447">
    <property type="entry name" value="Translation proteins"/>
    <property type="match status" value="1"/>
</dbReference>
<dbReference type="InterPro" id="IPR004548">
    <property type="entry name" value="PrfC"/>
</dbReference>
<dbReference type="GO" id="GO:0005525">
    <property type="term" value="F:GTP binding"/>
    <property type="evidence" value="ECO:0007669"/>
    <property type="project" value="UniProtKB-UniRule"/>
</dbReference>
<dbReference type="NCBIfam" id="TIGR00503">
    <property type="entry name" value="prfC"/>
    <property type="match status" value="1"/>
</dbReference>
<dbReference type="GO" id="GO:0006449">
    <property type="term" value="P:regulation of translational termination"/>
    <property type="evidence" value="ECO:0007669"/>
    <property type="project" value="UniProtKB-UniRule"/>
</dbReference>
<dbReference type="GO" id="GO:0016149">
    <property type="term" value="F:translation release factor activity, codon specific"/>
    <property type="evidence" value="ECO:0007669"/>
    <property type="project" value="UniProtKB-UniRule"/>
</dbReference>
<organism evidence="10 11">
    <name type="scientific">Roseomonas acroporae</name>
    <dbReference type="NCBI Taxonomy" id="2937791"/>
    <lineage>
        <taxon>Bacteria</taxon>
        <taxon>Pseudomonadati</taxon>
        <taxon>Pseudomonadota</taxon>
        <taxon>Alphaproteobacteria</taxon>
        <taxon>Acetobacterales</taxon>
        <taxon>Roseomonadaceae</taxon>
        <taxon>Roseomonas</taxon>
    </lineage>
</organism>
<feature type="domain" description="Tr-type G" evidence="9">
    <location>
        <begin position="24"/>
        <end position="291"/>
    </location>
</feature>
<feature type="binding site" evidence="8">
    <location>
        <begin position="33"/>
        <end position="40"/>
    </location>
    <ligand>
        <name>GTP</name>
        <dbReference type="ChEBI" id="CHEBI:37565"/>
    </ligand>
</feature>
<dbReference type="Proteomes" id="UP001139516">
    <property type="component" value="Unassembled WGS sequence"/>
</dbReference>
<feature type="binding site" evidence="8">
    <location>
        <begin position="155"/>
        <end position="158"/>
    </location>
    <ligand>
        <name>GTP</name>
        <dbReference type="ChEBI" id="CHEBI:37565"/>
    </ligand>
</feature>
<dbReference type="SUPFAM" id="SSF54980">
    <property type="entry name" value="EF-G C-terminal domain-like"/>
    <property type="match status" value="1"/>
</dbReference>
<evidence type="ECO:0000259" key="9">
    <source>
        <dbReference type="PROSITE" id="PS51722"/>
    </source>
</evidence>
<dbReference type="Pfam" id="PF00009">
    <property type="entry name" value="GTP_EFTU"/>
    <property type="match status" value="1"/>
</dbReference>
<dbReference type="Pfam" id="PF16658">
    <property type="entry name" value="RF3_C"/>
    <property type="match status" value="1"/>
</dbReference>
<gene>
    <name evidence="8" type="primary">prfC</name>
    <name evidence="10" type="ORF">M0638_23645</name>
</gene>
<dbReference type="CDD" id="cd04169">
    <property type="entry name" value="RF3"/>
    <property type="match status" value="1"/>
</dbReference>
<keyword evidence="5 8" id="KW-0648">Protein biosynthesis</keyword>
<evidence type="ECO:0000256" key="5">
    <source>
        <dbReference type="ARBA" id="ARBA00022917"/>
    </source>
</evidence>
<dbReference type="GO" id="GO:0003924">
    <property type="term" value="F:GTPase activity"/>
    <property type="evidence" value="ECO:0007669"/>
    <property type="project" value="InterPro"/>
</dbReference>
<keyword evidence="4 8" id="KW-0547">Nucleotide-binding</keyword>
<dbReference type="PROSITE" id="PS51722">
    <property type="entry name" value="G_TR_2"/>
    <property type="match status" value="1"/>
</dbReference>
<dbReference type="PANTHER" id="PTHR43556:SF2">
    <property type="entry name" value="PEPTIDE CHAIN RELEASE FACTOR RF3"/>
    <property type="match status" value="1"/>
</dbReference>
<keyword evidence="3 8" id="KW-0963">Cytoplasm</keyword>
<dbReference type="PRINTS" id="PR00315">
    <property type="entry name" value="ELONGATNFCT"/>
</dbReference>
<evidence type="ECO:0000256" key="3">
    <source>
        <dbReference type="ARBA" id="ARBA00022490"/>
    </source>
</evidence>
<dbReference type="PROSITE" id="PS00301">
    <property type="entry name" value="G_TR_1"/>
    <property type="match status" value="1"/>
</dbReference>
<dbReference type="InterPro" id="IPR032090">
    <property type="entry name" value="RF3_C"/>
</dbReference>
<keyword evidence="11" id="KW-1185">Reference proteome</keyword>
<dbReference type="InterPro" id="IPR038467">
    <property type="entry name" value="RF3_dom_3_sf"/>
</dbReference>
<sequence length="543" mass="60147">MDQLPPDAAILEAAAGALPSSPAARRRTFAIISHPDAGKTTLTEKLLLFGGAIQLAGQVRAKGDRRRTRSDWMKIEQDRGISVATSVMTFEHEGLVYNLLDTPGHEDFSEDTYRTLTAVDAAVMVIDAAKGIEAQTRKLFEVCRLRDIPIITFINKMDREGRDPFELLDEIEKTLALDVCPVTWPVGMGRDFRGTYDLLNNRLLLIEGETVREVPLTSLDDPALDAAIPPERATALREEALLVEAGFPAFDLEAFRTGHLTPVYVGSALRNFGVLQLLRGLGRYAPAPGPRAAEGRTVTPEEPALTGFVFKIQANMDPNHRDRVAFLRICSGRLQKGMRLKQVRTGKQVPVNAPLFFFAQDRQVAEEAFPGDVVGIANHGILRIGDTLTEGEDLAFRGVPSFAPEILRRVRIEDAMAAKKLKRALEQLADEGVVQLFRPLDGTPWVVGVVGSLQLDVLGSRLKAEYGVPTAFDATPWNTVRWVTSDDPAALERFRREASHDSAEDHDNALVAFFASDWRRRRAEEEHPGLKFHEVREQHALSL</sequence>
<keyword evidence="6 8" id="KW-0342">GTP-binding</keyword>
<dbReference type="FunFam" id="3.40.50.300:FF:000542">
    <property type="entry name" value="Peptide chain release factor 3"/>
    <property type="match status" value="1"/>
</dbReference>
<evidence type="ECO:0000313" key="11">
    <source>
        <dbReference type="Proteomes" id="UP001139516"/>
    </source>
</evidence>
<dbReference type="InterPro" id="IPR053905">
    <property type="entry name" value="EF-G-like_DII"/>
</dbReference>
<dbReference type="SUPFAM" id="SSF52540">
    <property type="entry name" value="P-loop containing nucleoside triphosphate hydrolases"/>
    <property type="match status" value="1"/>
</dbReference>
<dbReference type="HAMAP" id="MF_00072">
    <property type="entry name" value="Rel_fac_3"/>
    <property type="match status" value="1"/>
</dbReference>
<dbReference type="EMBL" id="JALPRX010000120">
    <property type="protein sequence ID" value="MCK8787368.1"/>
    <property type="molecule type" value="Genomic_DNA"/>
</dbReference>
<dbReference type="AlphaFoldDB" id="A0A9X1YC12"/>
<dbReference type="NCBIfam" id="NF001964">
    <property type="entry name" value="PRK00741.1"/>
    <property type="match status" value="1"/>
</dbReference>
<reference evidence="10" key="1">
    <citation type="submission" date="2022-04" db="EMBL/GenBank/DDBJ databases">
        <title>Roseomonas acroporae sp. nov., isolated from coral Acropora digitifera.</title>
        <authorList>
            <person name="Sun H."/>
        </authorList>
    </citation>
    <scope>NUCLEOTIDE SEQUENCE</scope>
    <source>
        <strain evidence="10">NAR14</strain>
    </source>
</reference>
<dbReference type="InterPro" id="IPR027417">
    <property type="entry name" value="P-loop_NTPase"/>
</dbReference>
<proteinExistence type="inferred from homology"/>
<evidence type="ECO:0000313" key="10">
    <source>
        <dbReference type="EMBL" id="MCK8787368.1"/>
    </source>
</evidence>
<protein>
    <recommendedName>
        <fullName evidence="7 8">Peptide chain release factor 3</fullName>
        <shortName evidence="8">RF-3</shortName>
    </recommendedName>
</protein>
<comment type="subcellular location">
    <subcellularLocation>
        <location evidence="1 8">Cytoplasm</location>
    </subcellularLocation>
</comment>
<dbReference type="NCBIfam" id="TIGR00231">
    <property type="entry name" value="small_GTP"/>
    <property type="match status" value="1"/>
</dbReference>
<evidence type="ECO:0000256" key="2">
    <source>
        <dbReference type="ARBA" id="ARBA00009978"/>
    </source>
</evidence>
<comment type="similarity">
    <text evidence="2 8">Belongs to the TRAFAC class translation factor GTPase superfamily. Classic translation factor GTPase family. PrfC subfamily.</text>
</comment>
<dbReference type="PANTHER" id="PTHR43556">
    <property type="entry name" value="PEPTIDE CHAIN RELEASE FACTOR RF3"/>
    <property type="match status" value="1"/>
</dbReference>
<dbReference type="InterPro" id="IPR035647">
    <property type="entry name" value="EFG_III/V"/>
</dbReference>
<dbReference type="Gene3D" id="3.40.50.300">
    <property type="entry name" value="P-loop containing nucleotide triphosphate hydrolases"/>
    <property type="match status" value="1"/>
</dbReference>
<dbReference type="GO" id="GO:0016150">
    <property type="term" value="F:translation release factor activity, codon nonspecific"/>
    <property type="evidence" value="ECO:0007669"/>
    <property type="project" value="TreeGrafter"/>
</dbReference>
<dbReference type="GO" id="GO:0005829">
    <property type="term" value="C:cytosol"/>
    <property type="evidence" value="ECO:0007669"/>
    <property type="project" value="TreeGrafter"/>
</dbReference>
<dbReference type="InterPro" id="IPR005225">
    <property type="entry name" value="Small_GTP-bd"/>
</dbReference>
<dbReference type="RefSeq" id="WP_248669420.1">
    <property type="nucleotide sequence ID" value="NZ_JALPRX010000120.1"/>
</dbReference>
<evidence type="ECO:0000256" key="7">
    <source>
        <dbReference type="ARBA" id="ARBA00073639"/>
    </source>
</evidence>
<evidence type="ECO:0000256" key="1">
    <source>
        <dbReference type="ARBA" id="ARBA00004496"/>
    </source>
</evidence>
<feature type="binding site" evidence="8">
    <location>
        <begin position="101"/>
        <end position="105"/>
    </location>
    <ligand>
        <name>GTP</name>
        <dbReference type="ChEBI" id="CHEBI:37565"/>
    </ligand>
</feature>
<dbReference type="Pfam" id="PF22042">
    <property type="entry name" value="EF-G_D2"/>
    <property type="match status" value="1"/>
</dbReference>
<dbReference type="InterPro" id="IPR009000">
    <property type="entry name" value="Transl_B-barrel_sf"/>
</dbReference>
<dbReference type="FunFam" id="3.30.70.3280:FF:000001">
    <property type="entry name" value="Peptide chain release factor 3"/>
    <property type="match status" value="1"/>
</dbReference>
<comment type="function">
    <text evidence="8">Increases the formation of ribosomal termination complexes and stimulates activities of RF-1 and RF-2. It binds guanine nucleotides and has strong preference for UGA stop codons. It may interact directly with the ribosome. The stimulation of RF-1 and RF-2 is significantly reduced by GTP and GDP, but not by GMP.</text>
</comment>
<dbReference type="InterPro" id="IPR041732">
    <property type="entry name" value="RF3_GTP-bd"/>
</dbReference>
<dbReference type="InterPro" id="IPR031157">
    <property type="entry name" value="G_TR_CS"/>
</dbReference>